<name>A0A5A8F3C7_9BACT</name>
<feature type="transmembrane region" description="Helical" evidence="6">
    <location>
        <begin position="118"/>
        <end position="136"/>
    </location>
</feature>
<evidence type="ECO:0000256" key="2">
    <source>
        <dbReference type="ARBA" id="ARBA00022475"/>
    </source>
</evidence>
<evidence type="ECO:0000256" key="5">
    <source>
        <dbReference type="ARBA" id="ARBA00023136"/>
    </source>
</evidence>
<keyword evidence="9" id="KW-1185">Reference proteome</keyword>
<feature type="transmembrane region" description="Helical" evidence="6">
    <location>
        <begin position="211"/>
        <end position="229"/>
    </location>
</feature>
<evidence type="ECO:0000259" key="7">
    <source>
        <dbReference type="Pfam" id="PF00892"/>
    </source>
</evidence>
<gene>
    <name evidence="8" type="ORF">FHQ18_06450</name>
</gene>
<keyword evidence="2" id="KW-1003">Cell membrane</keyword>
<feature type="transmembrane region" description="Helical" evidence="6">
    <location>
        <begin position="180"/>
        <end position="199"/>
    </location>
</feature>
<comment type="caution">
    <text evidence="8">The sequence shown here is derived from an EMBL/GenBank/DDBJ whole genome shotgun (WGS) entry which is preliminary data.</text>
</comment>
<dbReference type="EMBL" id="VFJB01000005">
    <property type="protein sequence ID" value="KAA0258031.1"/>
    <property type="molecule type" value="Genomic_DNA"/>
</dbReference>
<dbReference type="Proteomes" id="UP000322876">
    <property type="component" value="Unassembled WGS sequence"/>
</dbReference>
<sequence>MPYLLLTLSALFWAGNFVLSKWAAASIPPVALVFWRWVVAFLILLPFTYKKILEQMELIKENIKFLLLFGFLGVTLFNTLIYKAMHYTTAINALLINSFVPIMIFLVSFVLQGLRASRYQLLGAFISLTGVAIIIVKGDISRLLSLKFNPGDLLVLLAAFSWALYSVLLRNLDKRLNPLVFLEVIIILGLILLFPIYLFSEKSFALDYKNVIVIFYVGIFASVLAFICWNRGIREIGANKGGNFVHLMPVFGTIMSIIFLKEKLYLYQIVSIFLVFSGIFLTTKD</sequence>
<accession>A0A5A8F3C7</accession>
<keyword evidence="3 6" id="KW-0812">Transmembrane</keyword>
<proteinExistence type="predicted"/>
<evidence type="ECO:0000256" key="6">
    <source>
        <dbReference type="SAM" id="Phobius"/>
    </source>
</evidence>
<evidence type="ECO:0000256" key="1">
    <source>
        <dbReference type="ARBA" id="ARBA00004651"/>
    </source>
</evidence>
<evidence type="ECO:0000256" key="3">
    <source>
        <dbReference type="ARBA" id="ARBA00022692"/>
    </source>
</evidence>
<dbReference type="SUPFAM" id="SSF103481">
    <property type="entry name" value="Multidrug resistance efflux transporter EmrE"/>
    <property type="match status" value="2"/>
</dbReference>
<dbReference type="InterPro" id="IPR037185">
    <property type="entry name" value="EmrE-like"/>
</dbReference>
<keyword evidence="5 6" id="KW-0472">Membrane</keyword>
<feature type="transmembrane region" description="Helical" evidence="6">
    <location>
        <begin position="148"/>
        <end position="168"/>
    </location>
</feature>
<feature type="transmembrane region" description="Helical" evidence="6">
    <location>
        <begin position="241"/>
        <end position="259"/>
    </location>
</feature>
<keyword evidence="4 6" id="KW-1133">Transmembrane helix</keyword>
<feature type="domain" description="EamA" evidence="7">
    <location>
        <begin position="150"/>
        <end position="283"/>
    </location>
</feature>
<dbReference type="OrthoDB" id="5186724at2"/>
<dbReference type="RefSeq" id="WP_149266352.1">
    <property type="nucleotide sequence ID" value="NZ_VFJB01000005.1"/>
</dbReference>
<dbReference type="InterPro" id="IPR050638">
    <property type="entry name" value="AA-Vitamin_Transporters"/>
</dbReference>
<feature type="transmembrane region" description="Helical" evidence="6">
    <location>
        <begin position="30"/>
        <end position="49"/>
    </location>
</feature>
<dbReference type="Pfam" id="PF00892">
    <property type="entry name" value="EamA"/>
    <property type="match status" value="2"/>
</dbReference>
<feature type="transmembrane region" description="Helical" evidence="6">
    <location>
        <begin position="65"/>
        <end position="85"/>
    </location>
</feature>
<comment type="subcellular location">
    <subcellularLocation>
        <location evidence="1">Cell membrane</location>
        <topology evidence="1">Multi-pass membrane protein</topology>
    </subcellularLocation>
</comment>
<evidence type="ECO:0000256" key="4">
    <source>
        <dbReference type="ARBA" id="ARBA00022989"/>
    </source>
</evidence>
<organism evidence="8 9">
    <name type="scientific">Deferribacter autotrophicus</name>
    <dbReference type="NCBI Taxonomy" id="500465"/>
    <lineage>
        <taxon>Bacteria</taxon>
        <taxon>Pseudomonadati</taxon>
        <taxon>Deferribacterota</taxon>
        <taxon>Deferribacteres</taxon>
        <taxon>Deferribacterales</taxon>
        <taxon>Deferribacteraceae</taxon>
        <taxon>Deferribacter</taxon>
    </lineage>
</organism>
<evidence type="ECO:0000313" key="8">
    <source>
        <dbReference type="EMBL" id="KAA0258031.1"/>
    </source>
</evidence>
<dbReference type="GO" id="GO:0005886">
    <property type="term" value="C:plasma membrane"/>
    <property type="evidence" value="ECO:0007669"/>
    <property type="project" value="UniProtKB-SubCell"/>
</dbReference>
<dbReference type="InterPro" id="IPR000620">
    <property type="entry name" value="EamA_dom"/>
</dbReference>
<protein>
    <submittedName>
        <fullName evidence="8">DMT family transporter</fullName>
    </submittedName>
</protein>
<feature type="domain" description="EamA" evidence="7">
    <location>
        <begin position="3"/>
        <end position="135"/>
    </location>
</feature>
<reference evidence="8 9" key="1">
    <citation type="submission" date="2019-06" db="EMBL/GenBank/DDBJ databases">
        <title>Genomic insights into carbon and energy metabolism of Deferribacter autotrophicus revealed new metabolic traits in the phylum Deferribacteres.</title>
        <authorList>
            <person name="Slobodkin A.I."/>
            <person name="Slobodkina G.B."/>
            <person name="Allioux M."/>
            <person name="Alain K."/>
            <person name="Jebbar M."/>
            <person name="Shadrin V."/>
            <person name="Kublanov I.V."/>
            <person name="Toshchakov S.V."/>
            <person name="Bonch-Osmolovskaya E.A."/>
        </authorList>
    </citation>
    <scope>NUCLEOTIDE SEQUENCE [LARGE SCALE GENOMIC DNA]</scope>
    <source>
        <strain evidence="8 9">SL50</strain>
    </source>
</reference>
<dbReference type="PANTHER" id="PTHR32322">
    <property type="entry name" value="INNER MEMBRANE TRANSPORTER"/>
    <property type="match status" value="1"/>
</dbReference>
<evidence type="ECO:0000313" key="9">
    <source>
        <dbReference type="Proteomes" id="UP000322876"/>
    </source>
</evidence>
<feature type="transmembrane region" description="Helical" evidence="6">
    <location>
        <begin position="265"/>
        <end position="283"/>
    </location>
</feature>
<dbReference type="PANTHER" id="PTHR32322:SF18">
    <property type="entry name" value="S-ADENOSYLMETHIONINE_S-ADENOSYLHOMOCYSTEINE TRANSPORTER"/>
    <property type="match status" value="1"/>
</dbReference>
<dbReference type="AlphaFoldDB" id="A0A5A8F3C7"/>
<feature type="transmembrane region" description="Helical" evidence="6">
    <location>
        <begin position="91"/>
        <end position="111"/>
    </location>
</feature>